<dbReference type="Gene3D" id="2.40.50.90">
    <property type="match status" value="1"/>
</dbReference>
<reference evidence="3 4" key="1">
    <citation type="journal article" date="2018" name="Front. Plant Sci.">
        <title>Red Clover (Trifolium pratense) and Zigzag Clover (T. medium) - A Picture of Genomic Similarities and Differences.</title>
        <authorList>
            <person name="Dluhosova J."/>
            <person name="Istvanek J."/>
            <person name="Nedelnik J."/>
            <person name="Repkova J."/>
        </authorList>
    </citation>
    <scope>NUCLEOTIDE SEQUENCE [LARGE SCALE GENOMIC DNA]</scope>
    <source>
        <strain evidence="4">cv. 10/8</strain>
        <tissue evidence="3">Leaf</tissue>
    </source>
</reference>
<feature type="region of interest" description="Disordered" evidence="1">
    <location>
        <begin position="1"/>
        <end position="31"/>
    </location>
</feature>
<dbReference type="InterPro" id="IPR016071">
    <property type="entry name" value="Staphylococal_nuclease_OB-fold"/>
</dbReference>
<name>A0A392NZ18_9FABA</name>
<protein>
    <submittedName>
        <fullName evidence="3">Nuclease domain-containing protein</fullName>
    </submittedName>
</protein>
<keyword evidence="4" id="KW-1185">Reference proteome</keyword>
<dbReference type="SUPFAM" id="SSF50199">
    <property type="entry name" value="Staphylococcal nuclease"/>
    <property type="match status" value="1"/>
</dbReference>
<organism evidence="3 4">
    <name type="scientific">Trifolium medium</name>
    <dbReference type="NCBI Taxonomy" id="97028"/>
    <lineage>
        <taxon>Eukaryota</taxon>
        <taxon>Viridiplantae</taxon>
        <taxon>Streptophyta</taxon>
        <taxon>Embryophyta</taxon>
        <taxon>Tracheophyta</taxon>
        <taxon>Spermatophyta</taxon>
        <taxon>Magnoliopsida</taxon>
        <taxon>eudicotyledons</taxon>
        <taxon>Gunneridae</taxon>
        <taxon>Pentapetalae</taxon>
        <taxon>rosids</taxon>
        <taxon>fabids</taxon>
        <taxon>Fabales</taxon>
        <taxon>Fabaceae</taxon>
        <taxon>Papilionoideae</taxon>
        <taxon>50 kb inversion clade</taxon>
        <taxon>NPAAA clade</taxon>
        <taxon>Hologalegina</taxon>
        <taxon>IRL clade</taxon>
        <taxon>Trifolieae</taxon>
        <taxon>Trifolium</taxon>
    </lineage>
</organism>
<gene>
    <name evidence="3" type="ORF">A2U01_0025557</name>
</gene>
<comment type="caution">
    <text evidence="3">The sequence shown here is derived from an EMBL/GenBank/DDBJ whole genome shotgun (WGS) entry which is preliminary data.</text>
</comment>
<proteinExistence type="predicted"/>
<feature type="domain" description="TNase-like" evidence="2">
    <location>
        <begin position="48"/>
        <end position="106"/>
    </location>
</feature>
<dbReference type="Pfam" id="PF00565">
    <property type="entry name" value="SNase"/>
    <property type="match status" value="1"/>
</dbReference>
<evidence type="ECO:0000259" key="2">
    <source>
        <dbReference type="Pfam" id="PF00565"/>
    </source>
</evidence>
<evidence type="ECO:0000313" key="3">
    <source>
        <dbReference type="EMBL" id="MCI04510.1"/>
    </source>
</evidence>
<feature type="non-terminal residue" evidence="3">
    <location>
        <position position="1"/>
    </location>
</feature>
<dbReference type="EMBL" id="LXQA010055627">
    <property type="protein sequence ID" value="MCI04510.1"/>
    <property type="molecule type" value="Genomic_DNA"/>
</dbReference>
<evidence type="ECO:0000256" key="1">
    <source>
        <dbReference type="SAM" id="MobiDB-lite"/>
    </source>
</evidence>
<sequence length="136" mass="14810">APQMGRRAAPASVVEPEVKADETNGDVTGEPRGLLTAAQRVAVSTSAETVVDPFALEAKFFTEMRVLNRDVRIVLEGVDKFSNLIGSVYYPDGESAKDLALELVENHDYTVMRVSNKLVSCSYLSMRSVHLSLCCS</sequence>
<dbReference type="AlphaFoldDB" id="A0A392NZ18"/>
<dbReference type="InterPro" id="IPR035437">
    <property type="entry name" value="SNase_OB-fold_sf"/>
</dbReference>
<accession>A0A392NZ18</accession>
<evidence type="ECO:0000313" key="4">
    <source>
        <dbReference type="Proteomes" id="UP000265520"/>
    </source>
</evidence>
<dbReference type="Proteomes" id="UP000265520">
    <property type="component" value="Unassembled WGS sequence"/>
</dbReference>